<dbReference type="InterPro" id="IPR018392">
    <property type="entry name" value="LysM"/>
</dbReference>
<feature type="domain" description="LysM" evidence="1">
    <location>
        <begin position="144"/>
        <end position="187"/>
    </location>
</feature>
<dbReference type="PANTHER" id="PTHR33734">
    <property type="entry name" value="LYSM DOMAIN-CONTAINING GPI-ANCHORED PROTEIN 2"/>
    <property type="match status" value="1"/>
</dbReference>
<sequence length="367" mass="39049">MIEPCNASDSCPSYLSYRLPWDSKISEIAFRFQVNVSDLLAANSIDSNQSNQILPQKSLVKIPISCWCVDGIRRSLSTRYTIGATDSLMSVSEVYGGLVSAEQIGSANGVDAAEHPLASGQSLVIPLPCTCFNNSNNGAASVYMSYVVQSGDALTRIAAEYGVTVGNLVIINGLGQTQIDPGDILAIPLAACSSANQNWYNESLIVPNGSYSLTANNCVKCGCRPTDLSLECSPSGIVEKCSHLQCKDSNLFIGERHQNHTTSGCNVTSCIYRGHLGGKIFRSLVNSTDVKCLGKQSEPAGSPMESPATSCIAPYLSPSPLSPSQYSHSSKSHSLGLLNSSSAHRHTKKSPSQVLHFISLLVFGAYL</sequence>
<dbReference type="PANTHER" id="PTHR33734:SF28">
    <property type="entry name" value="LYSM DOMAIN-CONTAINING GPI-ANCHORED PROTEIN 1-LIKE"/>
    <property type="match status" value="1"/>
</dbReference>
<name>A0ABS8RYW6_DATST</name>
<dbReference type="Gene3D" id="3.10.350.10">
    <property type="entry name" value="LysM domain"/>
    <property type="match status" value="1"/>
</dbReference>
<dbReference type="SUPFAM" id="SSF54106">
    <property type="entry name" value="LysM domain"/>
    <property type="match status" value="1"/>
</dbReference>
<accession>A0ABS8RYW6</accession>
<dbReference type="CDD" id="cd00118">
    <property type="entry name" value="LysM"/>
    <property type="match status" value="1"/>
</dbReference>
<evidence type="ECO:0000313" key="2">
    <source>
        <dbReference type="EMBL" id="MCD7451799.1"/>
    </source>
</evidence>
<dbReference type="Pfam" id="PF01476">
    <property type="entry name" value="LysM"/>
    <property type="match status" value="3"/>
</dbReference>
<dbReference type="Proteomes" id="UP000823775">
    <property type="component" value="Unassembled WGS sequence"/>
</dbReference>
<comment type="caution">
    <text evidence="2">The sequence shown here is derived from an EMBL/GenBank/DDBJ whole genome shotgun (WGS) entry which is preliminary data.</text>
</comment>
<organism evidence="2 3">
    <name type="scientific">Datura stramonium</name>
    <name type="common">Jimsonweed</name>
    <name type="synonym">Common thornapple</name>
    <dbReference type="NCBI Taxonomy" id="4076"/>
    <lineage>
        <taxon>Eukaryota</taxon>
        <taxon>Viridiplantae</taxon>
        <taxon>Streptophyta</taxon>
        <taxon>Embryophyta</taxon>
        <taxon>Tracheophyta</taxon>
        <taxon>Spermatophyta</taxon>
        <taxon>Magnoliopsida</taxon>
        <taxon>eudicotyledons</taxon>
        <taxon>Gunneridae</taxon>
        <taxon>Pentapetalae</taxon>
        <taxon>asterids</taxon>
        <taxon>lamiids</taxon>
        <taxon>Solanales</taxon>
        <taxon>Solanaceae</taxon>
        <taxon>Solanoideae</taxon>
        <taxon>Datureae</taxon>
        <taxon>Datura</taxon>
    </lineage>
</organism>
<gene>
    <name evidence="2" type="ORF">HAX54_013448</name>
</gene>
<dbReference type="InterPro" id="IPR036779">
    <property type="entry name" value="LysM_dom_sf"/>
</dbReference>
<evidence type="ECO:0000313" key="3">
    <source>
        <dbReference type="Proteomes" id="UP000823775"/>
    </source>
</evidence>
<dbReference type="EMBL" id="JACEIK010000181">
    <property type="protein sequence ID" value="MCD7451799.1"/>
    <property type="molecule type" value="Genomic_DNA"/>
</dbReference>
<reference evidence="2 3" key="1">
    <citation type="journal article" date="2021" name="BMC Genomics">
        <title>Datura genome reveals duplications of psychoactive alkaloid biosynthetic genes and high mutation rate following tissue culture.</title>
        <authorList>
            <person name="Rajewski A."/>
            <person name="Carter-House D."/>
            <person name="Stajich J."/>
            <person name="Litt A."/>
        </authorList>
    </citation>
    <scope>NUCLEOTIDE SEQUENCE [LARGE SCALE GENOMIC DNA]</scope>
    <source>
        <strain evidence="2">AR-01</strain>
    </source>
</reference>
<keyword evidence="3" id="KW-1185">Reference proteome</keyword>
<feature type="domain" description="LysM" evidence="1">
    <location>
        <begin position="78"/>
        <end position="125"/>
    </location>
</feature>
<dbReference type="PROSITE" id="PS51782">
    <property type="entry name" value="LYSM"/>
    <property type="match status" value="2"/>
</dbReference>
<proteinExistence type="predicted"/>
<evidence type="ECO:0000259" key="1">
    <source>
        <dbReference type="PROSITE" id="PS51782"/>
    </source>
</evidence>
<dbReference type="SMART" id="SM00257">
    <property type="entry name" value="LysM"/>
    <property type="match status" value="2"/>
</dbReference>
<protein>
    <recommendedName>
        <fullName evidence="1">LysM domain-containing protein</fullName>
    </recommendedName>
</protein>